<dbReference type="InterPro" id="IPR005119">
    <property type="entry name" value="LysR_subst-bd"/>
</dbReference>
<evidence type="ECO:0000259" key="5">
    <source>
        <dbReference type="PROSITE" id="PS50931"/>
    </source>
</evidence>
<comment type="similarity">
    <text evidence="1">Belongs to the LysR transcriptional regulatory family.</text>
</comment>
<dbReference type="InterPro" id="IPR000847">
    <property type="entry name" value="LysR_HTH_N"/>
</dbReference>
<protein>
    <submittedName>
        <fullName evidence="6">DNA-binding transcriptional LysR family regulator</fullName>
    </submittedName>
</protein>
<evidence type="ECO:0000256" key="3">
    <source>
        <dbReference type="ARBA" id="ARBA00023125"/>
    </source>
</evidence>
<proteinExistence type="inferred from homology"/>
<comment type="caution">
    <text evidence="6">The sequence shown here is derived from an EMBL/GenBank/DDBJ whole genome shotgun (WGS) entry which is preliminary data.</text>
</comment>
<keyword evidence="7" id="KW-1185">Reference proteome</keyword>
<keyword evidence="4" id="KW-0804">Transcription</keyword>
<dbReference type="PANTHER" id="PTHR30118:SF15">
    <property type="entry name" value="TRANSCRIPTIONAL REGULATORY PROTEIN"/>
    <property type="match status" value="1"/>
</dbReference>
<dbReference type="CDD" id="cd08459">
    <property type="entry name" value="PBP2_DntR_NahR_LinR_like"/>
    <property type="match status" value="1"/>
</dbReference>
<evidence type="ECO:0000256" key="1">
    <source>
        <dbReference type="ARBA" id="ARBA00009437"/>
    </source>
</evidence>
<dbReference type="InterPro" id="IPR036390">
    <property type="entry name" value="WH_DNA-bd_sf"/>
</dbReference>
<dbReference type="SUPFAM" id="SSF46785">
    <property type="entry name" value="Winged helix' DNA-binding domain"/>
    <property type="match status" value="1"/>
</dbReference>
<sequence length="308" mass="33783">MTLNQLDLNLLLIFDALMQTRSVTLAGERVGLSQSAASNSLQRLRDAFGDPLFVRTPAGMQPSALALEMEAEIRAALGALRAVVERDRHFDPATSRRTFRMLMSDIAQLAHLPAFVASLRREAPDVDVINVALPLRDAKVAMASGDLDVATGFLPDLGADFHRQSLFNEHWVAVVSQHHPTIGDTLTREQYLAAAHVSYRPSVSIHASLDALLEAQCSGLGIRRRVMLAVPFVSGLAQIVALSDLVLTGPHGPASSMAQLAAVRIVPLPFELPEIDLNIQWHECLHRDPGNQWFRQRFAAHYCAEQLP</sequence>
<dbReference type="PANTHER" id="PTHR30118">
    <property type="entry name" value="HTH-TYPE TRANSCRIPTIONAL REGULATOR LEUO-RELATED"/>
    <property type="match status" value="1"/>
</dbReference>
<dbReference type="EMBL" id="JACBYR010000001">
    <property type="protein sequence ID" value="NYE80745.1"/>
    <property type="molecule type" value="Genomic_DNA"/>
</dbReference>
<keyword evidence="2" id="KW-0805">Transcription regulation</keyword>
<reference evidence="6 7" key="1">
    <citation type="submission" date="2020-07" db="EMBL/GenBank/DDBJ databases">
        <title>Genomic Encyclopedia of Type Strains, Phase IV (KMG-V): Genome sequencing to study the core and pangenomes of soil and plant-associated prokaryotes.</title>
        <authorList>
            <person name="Whitman W."/>
        </authorList>
    </citation>
    <scope>NUCLEOTIDE SEQUENCE [LARGE SCALE GENOMIC DNA]</scope>
    <source>
        <strain evidence="6 7">SAS40</strain>
    </source>
</reference>
<dbReference type="GO" id="GO:0003700">
    <property type="term" value="F:DNA-binding transcription factor activity"/>
    <property type="evidence" value="ECO:0007669"/>
    <property type="project" value="InterPro"/>
</dbReference>
<dbReference type="InterPro" id="IPR050389">
    <property type="entry name" value="LysR-type_TF"/>
</dbReference>
<feature type="domain" description="HTH lysR-type" evidence="5">
    <location>
        <begin position="6"/>
        <end position="63"/>
    </location>
</feature>
<dbReference type="Gene3D" id="3.40.190.10">
    <property type="entry name" value="Periplasmic binding protein-like II"/>
    <property type="match status" value="2"/>
</dbReference>
<evidence type="ECO:0000313" key="6">
    <source>
        <dbReference type="EMBL" id="NYE80745.1"/>
    </source>
</evidence>
<accession>A0A7Y9LL19</accession>
<dbReference type="RefSeq" id="WP_179582153.1">
    <property type="nucleotide sequence ID" value="NZ_JACBYR010000001.1"/>
</dbReference>
<keyword evidence="3 6" id="KW-0238">DNA-binding</keyword>
<dbReference type="PRINTS" id="PR00039">
    <property type="entry name" value="HTHLYSR"/>
</dbReference>
<dbReference type="InterPro" id="IPR036388">
    <property type="entry name" value="WH-like_DNA-bd_sf"/>
</dbReference>
<dbReference type="PROSITE" id="PS50931">
    <property type="entry name" value="HTH_LYSR"/>
    <property type="match status" value="1"/>
</dbReference>
<dbReference type="AlphaFoldDB" id="A0A7Y9LL19"/>
<name>A0A7Y9LL19_9BURK</name>
<dbReference type="Pfam" id="PF03466">
    <property type="entry name" value="LysR_substrate"/>
    <property type="match status" value="1"/>
</dbReference>
<dbReference type="Pfam" id="PF00126">
    <property type="entry name" value="HTH_1"/>
    <property type="match status" value="1"/>
</dbReference>
<evidence type="ECO:0000313" key="7">
    <source>
        <dbReference type="Proteomes" id="UP000542125"/>
    </source>
</evidence>
<organism evidence="6 7">
    <name type="scientific">Pigmentiphaga litoralis</name>
    <dbReference type="NCBI Taxonomy" id="516702"/>
    <lineage>
        <taxon>Bacteria</taxon>
        <taxon>Pseudomonadati</taxon>
        <taxon>Pseudomonadota</taxon>
        <taxon>Betaproteobacteria</taxon>
        <taxon>Burkholderiales</taxon>
        <taxon>Alcaligenaceae</taxon>
        <taxon>Pigmentiphaga</taxon>
    </lineage>
</organism>
<dbReference type="Gene3D" id="1.10.10.10">
    <property type="entry name" value="Winged helix-like DNA-binding domain superfamily/Winged helix DNA-binding domain"/>
    <property type="match status" value="1"/>
</dbReference>
<evidence type="ECO:0000256" key="4">
    <source>
        <dbReference type="ARBA" id="ARBA00023163"/>
    </source>
</evidence>
<dbReference type="GO" id="GO:0003677">
    <property type="term" value="F:DNA binding"/>
    <property type="evidence" value="ECO:0007669"/>
    <property type="project" value="UniProtKB-KW"/>
</dbReference>
<dbReference type="SUPFAM" id="SSF53850">
    <property type="entry name" value="Periplasmic binding protein-like II"/>
    <property type="match status" value="1"/>
</dbReference>
<dbReference type="Proteomes" id="UP000542125">
    <property type="component" value="Unassembled WGS sequence"/>
</dbReference>
<gene>
    <name evidence="6" type="ORF">FHW18_000016</name>
</gene>
<evidence type="ECO:0000256" key="2">
    <source>
        <dbReference type="ARBA" id="ARBA00023015"/>
    </source>
</evidence>